<accession>A0A0A9UH48</accession>
<name>A0A0A9UH48_ARUDO</name>
<protein>
    <submittedName>
        <fullName evidence="1">Uncharacterized protein</fullName>
    </submittedName>
</protein>
<dbReference type="EMBL" id="GBRH01280285">
    <property type="protein sequence ID" value="JAD17610.1"/>
    <property type="molecule type" value="Transcribed_RNA"/>
</dbReference>
<reference evidence="1" key="1">
    <citation type="submission" date="2014-09" db="EMBL/GenBank/DDBJ databases">
        <authorList>
            <person name="Magalhaes I.L.F."/>
            <person name="Oliveira U."/>
            <person name="Santos F.R."/>
            <person name="Vidigal T.H.D.A."/>
            <person name="Brescovit A.D."/>
            <person name="Santos A.J."/>
        </authorList>
    </citation>
    <scope>NUCLEOTIDE SEQUENCE</scope>
    <source>
        <tissue evidence="1">Shoot tissue taken approximately 20 cm above the soil surface</tissue>
    </source>
</reference>
<sequence length="26" mass="3046">MDLLVLMLVKNGTQMMRLPTPMKKKK</sequence>
<proteinExistence type="predicted"/>
<reference evidence="1" key="2">
    <citation type="journal article" date="2015" name="Data Brief">
        <title>Shoot transcriptome of the giant reed, Arundo donax.</title>
        <authorList>
            <person name="Barrero R.A."/>
            <person name="Guerrero F.D."/>
            <person name="Moolhuijzen P."/>
            <person name="Goolsby J.A."/>
            <person name="Tidwell J."/>
            <person name="Bellgard S.E."/>
            <person name="Bellgard M.I."/>
        </authorList>
    </citation>
    <scope>NUCLEOTIDE SEQUENCE</scope>
    <source>
        <tissue evidence="1">Shoot tissue taken approximately 20 cm above the soil surface</tissue>
    </source>
</reference>
<organism evidence="1">
    <name type="scientific">Arundo donax</name>
    <name type="common">Giant reed</name>
    <name type="synonym">Donax arundinaceus</name>
    <dbReference type="NCBI Taxonomy" id="35708"/>
    <lineage>
        <taxon>Eukaryota</taxon>
        <taxon>Viridiplantae</taxon>
        <taxon>Streptophyta</taxon>
        <taxon>Embryophyta</taxon>
        <taxon>Tracheophyta</taxon>
        <taxon>Spermatophyta</taxon>
        <taxon>Magnoliopsida</taxon>
        <taxon>Liliopsida</taxon>
        <taxon>Poales</taxon>
        <taxon>Poaceae</taxon>
        <taxon>PACMAD clade</taxon>
        <taxon>Arundinoideae</taxon>
        <taxon>Arundineae</taxon>
        <taxon>Arundo</taxon>
    </lineage>
</organism>
<evidence type="ECO:0000313" key="1">
    <source>
        <dbReference type="EMBL" id="JAD17610.1"/>
    </source>
</evidence>
<dbReference type="AlphaFoldDB" id="A0A0A9UH48"/>